<name>A0A0L6UWZ3_9BASI</name>
<comment type="caution">
    <text evidence="1">The sequence shown here is derived from an EMBL/GenBank/DDBJ whole genome shotgun (WGS) entry which is preliminary data.</text>
</comment>
<organism evidence="1 2">
    <name type="scientific">Puccinia sorghi</name>
    <dbReference type="NCBI Taxonomy" id="27349"/>
    <lineage>
        <taxon>Eukaryota</taxon>
        <taxon>Fungi</taxon>
        <taxon>Dikarya</taxon>
        <taxon>Basidiomycota</taxon>
        <taxon>Pucciniomycotina</taxon>
        <taxon>Pucciniomycetes</taxon>
        <taxon>Pucciniales</taxon>
        <taxon>Pucciniaceae</taxon>
        <taxon>Puccinia</taxon>
    </lineage>
</organism>
<dbReference type="Proteomes" id="UP000037035">
    <property type="component" value="Unassembled WGS sequence"/>
</dbReference>
<dbReference type="EMBL" id="LAVV01008621">
    <property type="protein sequence ID" value="KNZ52350.1"/>
    <property type="molecule type" value="Genomic_DNA"/>
</dbReference>
<dbReference type="OrthoDB" id="2506572at2759"/>
<proteinExistence type="predicted"/>
<dbReference type="AlphaFoldDB" id="A0A0L6UWZ3"/>
<accession>A0A0L6UWZ3</accession>
<evidence type="ECO:0000313" key="2">
    <source>
        <dbReference type="Proteomes" id="UP000037035"/>
    </source>
</evidence>
<dbReference type="VEuPathDB" id="FungiDB:VP01_3607g1"/>
<sequence length="117" mass="13277">MPIHLGSLMQLNALLRQNKLSHQLNQLYINKMINLQGPQHVQEFNLEQFWKPDETPSANTPFKNDNVPQNLPINCYSSEYIGKISALEKQILSTKPPVDFSNLLSITKSSISNSLNN</sequence>
<keyword evidence="2" id="KW-1185">Reference proteome</keyword>
<gene>
    <name evidence="1" type="ORF">VP01_3607g1</name>
</gene>
<reference evidence="1 2" key="1">
    <citation type="submission" date="2015-08" db="EMBL/GenBank/DDBJ databases">
        <title>Next Generation Sequencing and Analysis of the Genome of Puccinia sorghi L Schw, the Causal Agent of Maize Common Rust.</title>
        <authorList>
            <person name="Rochi L."/>
            <person name="Burguener G."/>
            <person name="Darino M."/>
            <person name="Turjanski A."/>
            <person name="Kreff E."/>
            <person name="Dieguez M.J."/>
            <person name="Sacco F."/>
        </authorList>
    </citation>
    <scope>NUCLEOTIDE SEQUENCE [LARGE SCALE GENOMIC DNA]</scope>
    <source>
        <strain evidence="1 2">RO10H11247</strain>
    </source>
</reference>
<protein>
    <submittedName>
        <fullName evidence="1">Uncharacterized protein</fullName>
    </submittedName>
</protein>
<evidence type="ECO:0000313" key="1">
    <source>
        <dbReference type="EMBL" id="KNZ52350.1"/>
    </source>
</evidence>